<dbReference type="Gene3D" id="3.30.200.20">
    <property type="entry name" value="Phosphorylase Kinase, domain 1"/>
    <property type="match status" value="1"/>
</dbReference>
<keyword evidence="10" id="KW-1185">Reference proteome</keyword>
<dbReference type="FunFam" id="1.10.510.10:FF:000084">
    <property type="entry name" value="Wall-associated receptor kinase 2"/>
    <property type="match status" value="1"/>
</dbReference>
<evidence type="ECO:0000313" key="9">
    <source>
        <dbReference type="EMBL" id="TVU03462.1"/>
    </source>
</evidence>
<dbReference type="GO" id="GO:0030247">
    <property type="term" value="F:polysaccharide binding"/>
    <property type="evidence" value="ECO:0007669"/>
    <property type="project" value="InterPro"/>
</dbReference>
<dbReference type="InterPro" id="IPR000719">
    <property type="entry name" value="Prot_kinase_dom"/>
</dbReference>
<evidence type="ECO:0000256" key="5">
    <source>
        <dbReference type="ARBA" id="ARBA00023157"/>
    </source>
</evidence>
<dbReference type="OrthoDB" id="4062651at2759"/>
<keyword evidence="6" id="KW-0325">Glycoprotein</keyword>
<dbReference type="InterPro" id="IPR025287">
    <property type="entry name" value="WAK_GUB"/>
</dbReference>
<dbReference type="Gene3D" id="1.10.510.10">
    <property type="entry name" value="Transferase(Phosphotransferase) domain 1"/>
    <property type="match status" value="1"/>
</dbReference>
<dbReference type="InterPro" id="IPR001245">
    <property type="entry name" value="Ser-Thr/Tyr_kinase_cat_dom"/>
</dbReference>
<sequence>MVVLFFIPFAIFFVGTIGIFVSASETIHLTQDKHVYNATWKSPGRSFNLGYAVLNITGCNFDVYNDRRNKSPNVLCTVTCHPDVQITEAIARQECNGTGCCSVTVDTVSGILRLLFILHSGDGVKQRNQSSFWKSINVTASEAMLYWSIVDSPSCASAKHNVSRYACASDHSNCLDRYGSVCLGYFCSCRSEYQGNAFVPGGCSQDKAYNPKQTNPNCTRSCGNITVPFPFGLEEGCFARKLFRLNCTNETSSILQWHSRSRVLDINPDEGLVKVLETTMYDEDMNEMELSEEPPLYVDAEKTESLQTKYNSATMECISQRHRTVQLGIVIGLSIGFGILLIMSSMVLLINHRNIVKLFGCCLETEVPLLVYDFVPNGSLFNILHSHLDSSLSLSWDHYSRIAMEAAGALSYLHSSASVSVFHRDVKSSNILLDANYTAKVSDFGASRLVPIDQTHVVTNVQGTFGYLDPEYYQTRQLNEKSDVYSFGVVLVELLLRMEPIFTTESGSRQNLSNFFLTEIKARPIREVVDAQVRKEAAAEEIQKIASLAEMCLRFHGEERPTMKQVEMALQSMRTKRSGHCHPLPENYDEIQLAERTRADGAESSWQPLPTNIGGEHCGRCYSMEREFMSSAEAELPR</sequence>
<evidence type="ECO:0000256" key="1">
    <source>
        <dbReference type="ARBA" id="ARBA00004479"/>
    </source>
</evidence>
<dbReference type="InterPro" id="IPR011009">
    <property type="entry name" value="Kinase-like_dom_sf"/>
</dbReference>
<dbReference type="Pfam" id="PF13947">
    <property type="entry name" value="GUB_WAK_bind"/>
    <property type="match status" value="1"/>
</dbReference>
<proteinExistence type="predicted"/>
<dbReference type="PROSITE" id="PS00108">
    <property type="entry name" value="PROTEIN_KINASE_ST"/>
    <property type="match status" value="1"/>
</dbReference>
<evidence type="ECO:0000256" key="2">
    <source>
        <dbReference type="ARBA" id="ARBA00022729"/>
    </source>
</evidence>
<feature type="transmembrane region" description="Helical" evidence="7">
    <location>
        <begin position="327"/>
        <end position="350"/>
    </location>
</feature>
<dbReference type="GO" id="GO:0007166">
    <property type="term" value="P:cell surface receptor signaling pathway"/>
    <property type="evidence" value="ECO:0007669"/>
    <property type="project" value="InterPro"/>
</dbReference>
<feature type="non-terminal residue" evidence="9">
    <location>
        <position position="1"/>
    </location>
</feature>
<dbReference type="GO" id="GO:0005524">
    <property type="term" value="F:ATP binding"/>
    <property type="evidence" value="ECO:0007669"/>
    <property type="project" value="UniProtKB-KW"/>
</dbReference>
<comment type="subcellular location">
    <subcellularLocation>
        <location evidence="1">Membrane</location>
        <topology evidence="1">Single-pass type I membrane protein</topology>
    </subcellularLocation>
</comment>
<dbReference type="PANTHER" id="PTHR27005:SF412">
    <property type="entry name" value="OS04G0307900 PROTEIN"/>
    <property type="match status" value="1"/>
</dbReference>
<name>A0A5J9SWW8_9POAL</name>
<dbReference type="SMART" id="SM00220">
    <property type="entry name" value="S_TKc"/>
    <property type="match status" value="1"/>
</dbReference>
<evidence type="ECO:0000256" key="3">
    <source>
        <dbReference type="ARBA" id="ARBA00022741"/>
    </source>
</evidence>
<keyword evidence="2" id="KW-0732">Signal</keyword>
<dbReference type="Proteomes" id="UP000324897">
    <property type="component" value="Unassembled WGS sequence"/>
</dbReference>
<organism evidence="9 10">
    <name type="scientific">Eragrostis curvula</name>
    <name type="common">weeping love grass</name>
    <dbReference type="NCBI Taxonomy" id="38414"/>
    <lineage>
        <taxon>Eukaryota</taxon>
        <taxon>Viridiplantae</taxon>
        <taxon>Streptophyta</taxon>
        <taxon>Embryophyta</taxon>
        <taxon>Tracheophyta</taxon>
        <taxon>Spermatophyta</taxon>
        <taxon>Magnoliopsida</taxon>
        <taxon>Liliopsida</taxon>
        <taxon>Poales</taxon>
        <taxon>Poaceae</taxon>
        <taxon>PACMAD clade</taxon>
        <taxon>Chloridoideae</taxon>
        <taxon>Eragrostideae</taxon>
        <taxon>Eragrostidinae</taxon>
        <taxon>Eragrostis</taxon>
    </lineage>
</organism>
<comment type="caution">
    <text evidence="9">The sequence shown here is derived from an EMBL/GenBank/DDBJ whole genome shotgun (WGS) entry which is preliminary data.</text>
</comment>
<gene>
    <name evidence="9" type="ORF">EJB05_51013</name>
</gene>
<reference evidence="9 10" key="1">
    <citation type="journal article" date="2019" name="Sci. Rep.">
        <title>A high-quality genome of Eragrostis curvula grass provides insights into Poaceae evolution and supports new strategies to enhance forage quality.</title>
        <authorList>
            <person name="Carballo J."/>
            <person name="Santos B.A.C.M."/>
            <person name="Zappacosta D."/>
            <person name="Garbus I."/>
            <person name="Selva J.P."/>
            <person name="Gallo C.A."/>
            <person name="Diaz A."/>
            <person name="Albertini E."/>
            <person name="Caccamo M."/>
            <person name="Echenique V."/>
        </authorList>
    </citation>
    <scope>NUCLEOTIDE SEQUENCE [LARGE SCALE GENOMIC DNA]</scope>
    <source>
        <strain evidence="10">cv. Victoria</strain>
        <tissue evidence="9">Leaf</tissue>
    </source>
</reference>
<dbReference type="Gramene" id="TVU03462">
    <property type="protein sequence ID" value="TVU03462"/>
    <property type="gene ID" value="EJB05_51013"/>
</dbReference>
<dbReference type="PANTHER" id="PTHR27005">
    <property type="entry name" value="WALL-ASSOCIATED RECEPTOR KINASE-LIKE 21"/>
    <property type="match status" value="1"/>
</dbReference>
<evidence type="ECO:0000313" key="10">
    <source>
        <dbReference type="Proteomes" id="UP000324897"/>
    </source>
</evidence>
<protein>
    <recommendedName>
        <fullName evidence="8">Protein kinase domain-containing protein</fullName>
    </recommendedName>
</protein>
<evidence type="ECO:0000256" key="4">
    <source>
        <dbReference type="ARBA" id="ARBA00022840"/>
    </source>
</evidence>
<feature type="domain" description="Protein kinase" evidence="8">
    <location>
        <begin position="227"/>
        <end position="585"/>
    </location>
</feature>
<evidence type="ECO:0000259" key="8">
    <source>
        <dbReference type="PROSITE" id="PS50011"/>
    </source>
</evidence>
<dbReference type="GO" id="GO:0005886">
    <property type="term" value="C:plasma membrane"/>
    <property type="evidence" value="ECO:0007669"/>
    <property type="project" value="TreeGrafter"/>
</dbReference>
<accession>A0A5J9SWW8</accession>
<dbReference type="InterPro" id="IPR045274">
    <property type="entry name" value="WAK-like"/>
</dbReference>
<keyword evidence="3" id="KW-0547">Nucleotide-binding</keyword>
<dbReference type="Pfam" id="PF07714">
    <property type="entry name" value="PK_Tyr_Ser-Thr"/>
    <property type="match status" value="1"/>
</dbReference>
<dbReference type="EMBL" id="RWGY01000176">
    <property type="protein sequence ID" value="TVU03462.1"/>
    <property type="molecule type" value="Genomic_DNA"/>
</dbReference>
<dbReference type="GO" id="GO:0004674">
    <property type="term" value="F:protein serine/threonine kinase activity"/>
    <property type="evidence" value="ECO:0007669"/>
    <property type="project" value="TreeGrafter"/>
</dbReference>
<dbReference type="AlphaFoldDB" id="A0A5J9SWW8"/>
<keyword evidence="4" id="KW-0067">ATP-binding</keyword>
<keyword evidence="7" id="KW-0472">Membrane</keyword>
<evidence type="ECO:0000256" key="7">
    <source>
        <dbReference type="SAM" id="Phobius"/>
    </source>
</evidence>
<dbReference type="InterPro" id="IPR008271">
    <property type="entry name" value="Ser/Thr_kinase_AS"/>
</dbReference>
<evidence type="ECO:0000256" key="6">
    <source>
        <dbReference type="ARBA" id="ARBA00023180"/>
    </source>
</evidence>
<keyword evidence="7" id="KW-1133">Transmembrane helix</keyword>
<dbReference type="SUPFAM" id="SSF56112">
    <property type="entry name" value="Protein kinase-like (PK-like)"/>
    <property type="match status" value="1"/>
</dbReference>
<keyword evidence="5" id="KW-1015">Disulfide bond</keyword>
<keyword evidence="7" id="KW-0812">Transmembrane</keyword>
<dbReference type="PROSITE" id="PS50011">
    <property type="entry name" value="PROTEIN_KINASE_DOM"/>
    <property type="match status" value="1"/>
</dbReference>